<accession>A0ABP9ZLJ5</accession>
<evidence type="ECO:0000313" key="2">
    <source>
        <dbReference type="Proteomes" id="UP001486808"/>
    </source>
</evidence>
<protein>
    <submittedName>
        <fullName evidence="1">Uncharacterized protein</fullName>
    </submittedName>
</protein>
<dbReference type="RefSeq" id="WP_353386499.1">
    <property type="nucleotide sequence ID" value="NZ_BAABWD010000001.1"/>
</dbReference>
<proteinExistence type="predicted"/>
<keyword evidence="2" id="KW-1185">Reference proteome</keyword>
<organism evidence="1 2">
    <name type="scientific">Halopseudomonas sabulinigri</name>
    <dbReference type="NCBI Taxonomy" id="472181"/>
    <lineage>
        <taxon>Bacteria</taxon>
        <taxon>Pseudomonadati</taxon>
        <taxon>Pseudomonadota</taxon>
        <taxon>Gammaproteobacteria</taxon>
        <taxon>Pseudomonadales</taxon>
        <taxon>Pseudomonadaceae</taxon>
        <taxon>Halopseudomonas</taxon>
    </lineage>
</organism>
<name>A0ABP9ZLJ5_9GAMM</name>
<reference evidence="1 2" key="1">
    <citation type="submission" date="2024-04" db="EMBL/GenBank/DDBJ databases">
        <title>Draft genome sequence of Halopseudomonas sabulinigri NBRC 116187.</title>
        <authorList>
            <person name="Miyakawa T."/>
            <person name="Kusuya Y."/>
            <person name="Miura T."/>
        </authorList>
    </citation>
    <scope>NUCLEOTIDE SEQUENCE [LARGE SCALE GENOMIC DNA]</scope>
    <source>
        <strain evidence="1 2">4NH20-0042</strain>
    </source>
</reference>
<comment type="caution">
    <text evidence="1">The sequence shown here is derived from an EMBL/GenBank/DDBJ whole genome shotgun (WGS) entry which is preliminary data.</text>
</comment>
<dbReference type="Proteomes" id="UP001486808">
    <property type="component" value="Unassembled WGS sequence"/>
</dbReference>
<gene>
    <name evidence="1" type="ORF">NBRC116187_07040</name>
</gene>
<sequence length="192" mass="20854">MTCIKLSGIIRSGGSFANQSIERTVQKLALLLRRTCQTLESMNISTLTHQQLFRPGSKSNGCTVAERHSADFLIDGESLLHTLVKIDGGHDDFMGCFVKGFAESTAKAVAMLVSEASPNSESGRVLLYICPECGDIGCGAYTVRIEKTDGGYSWGNFAYENGYEEPRVIEGVGPFFFERSAYESAISRAATL</sequence>
<dbReference type="EMBL" id="BAABWD010000001">
    <property type="protein sequence ID" value="GAA6130344.1"/>
    <property type="molecule type" value="Genomic_DNA"/>
</dbReference>
<evidence type="ECO:0000313" key="1">
    <source>
        <dbReference type="EMBL" id="GAA6130344.1"/>
    </source>
</evidence>